<comment type="subcellular location">
    <subcellularLocation>
        <location evidence="7">Cytoplasm</location>
    </subcellularLocation>
</comment>
<dbReference type="SMART" id="SM00465">
    <property type="entry name" value="GIYc"/>
    <property type="match status" value="1"/>
</dbReference>
<dbReference type="FunFam" id="3.40.1440.10:FF:000001">
    <property type="entry name" value="UvrABC system protein C"/>
    <property type="match status" value="1"/>
</dbReference>
<dbReference type="InterPro" id="IPR038476">
    <property type="entry name" value="UvrC_RNase_H_dom_sf"/>
</dbReference>
<evidence type="ECO:0000259" key="8">
    <source>
        <dbReference type="PROSITE" id="PS50151"/>
    </source>
</evidence>
<dbReference type="GO" id="GO:0009380">
    <property type="term" value="C:excinuclease repair complex"/>
    <property type="evidence" value="ECO:0007669"/>
    <property type="project" value="InterPro"/>
</dbReference>
<dbReference type="EMBL" id="JAUNQW010000005">
    <property type="protein sequence ID" value="MDO5457078.1"/>
    <property type="molecule type" value="Genomic_DNA"/>
</dbReference>
<dbReference type="FunFam" id="3.30.420.340:FF:000002">
    <property type="entry name" value="UvrABC system protein C"/>
    <property type="match status" value="1"/>
</dbReference>
<evidence type="ECO:0000256" key="1">
    <source>
        <dbReference type="ARBA" id="ARBA00022490"/>
    </source>
</evidence>
<dbReference type="GO" id="GO:0009381">
    <property type="term" value="F:excinuclease ABC activity"/>
    <property type="evidence" value="ECO:0007669"/>
    <property type="project" value="UniProtKB-UniRule"/>
</dbReference>
<evidence type="ECO:0000256" key="2">
    <source>
        <dbReference type="ARBA" id="ARBA00022763"/>
    </source>
</evidence>
<dbReference type="AlphaFoldDB" id="A0AA43UBT3"/>
<dbReference type="Pfam" id="PF02151">
    <property type="entry name" value="UVR"/>
    <property type="match status" value="1"/>
</dbReference>
<dbReference type="Pfam" id="PF14520">
    <property type="entry name" value="HHH_5"/>
    <property type="match status" value="1"/>
</dbReference>
<dbReference type="InterPro" id="IPR000305">
    <property type="entry name" value="GIY-YIG_endonuc"/>
</dbReference>
<keyword evidence="4 7" id="KW-0267">Excision nuclease</keyword>
<evidence type="ECO:0000256" key="3">
    <source>
        <dbReference type="ARBA" id="ARBA00022769"/>
    </source>
</evidence>
<dbReference type="Pfam" id="PF08459">
    <property type="entry name" value="UvrC_RNaseH_dom"/>
    <property type="match status" value="1"/>
</dbReference>
<dbReference type="PROSITE" id="PS50164">
    <property type="entry name" value="GIY_YIG"/>
    <property type="match status" value="1"/>
</dbReference>
<evidence type="ECO:0000313" key="11">
    <source>
        <dbReference type="EMBL" id="MDO5457078.1"/>
    </source>
</evidence>
<dbReference type="SUPFAM" id="SSF46600">
    <property type="entry name" value="C-terminal UvrC-binding domain of UvrB"/>
    <property type="match status" value="1"/>
</dbReference>
<evidence type="ECO:0000259" key="9">
    <source>
        <dbReference type="PROSITE" id="PS50164"/>
    </source>
</evidence>
<dbReference type="NCBIfam" id="TIGR00194">
    <property type="entry name" value="uvrC"/>
    <property type="match status" value="1"/>
</dbReference>
<evidence type="ECO:0000256" key="4">
    <source>
        <dbReference type="ARBA" id="ARBA00022881"/>
    </source>
</evidence>
<dbReference type="InterPro" id="IPR050066">
    <property type="entry name" value="UvrABC_protein_C"/>
</dbReference>
<evidence type="ECO:0000256" key="6">
    <source>
        <dbReference type="ARBA" id="ARBA00023236"/>
    </source>
</evidence>
<evidence type="ECO:0000256" key="5">
    <source>
        <dbReference type="ARBA" id="ARBA00023204"/>
    </source>
</evidence>
<dbReference type="Gene3D" id="3.40.1440.10">
    <property type="entry name" value="GIY-YIG endonuclease"/>
    <property type="match status" value="1"/>
</dbReference>
<dbReference type="GO" id="GO:0009432">
    <property type="term" value="P:SOS response"/>
    <property type="evidence" value="ECO:0007669"/>
    <property type="project" value="UniProtKB-UniRule"/>
</dbReference>
<comment type="subunit">
    <text evidence="7">Interacts with UvrB in an incision complex.</text>
</comment>
<dbReference type="GO" id="GO:0005737">
    <property type="term" value="C:cytoplasm"/>
    <property type="evidence" value="ECO:0007669"/>
    <property type="project" value="UniProtKB-SubCell"/>
</dbReference>
<dbReference type="GO" id="GO:0006289">
    <property type="term" value="P:nucleotide-excision repair"/>
    <property type="evidence" value="ECO:0007669"/>
    <property type="project" value="UniProtKB-UniRule"/>
</dbReference>
<comment type="function">
    <text evidence="7">The UvrABC repair system catalyzes the recognition and processing of DNA lesions. UvrC both incises the 5' and 3' sides of the lesion. The N-terminal half is responsible for the 3' incision and the C-terminal half is responsible for the 5' incision.</text>
</comment>
<dbReference type="PANTHER" id="PTHR30562:SF1">
    <property type="entry name" value="UVRABC SYSTEM PROTEIN C"/>
    <property type="match status" value="1"/>
</dbReference>
<dbReference type="InterPro" id="IPR036876">
    <property type="entry name" value="UVR_dom_sf"/>
</dbReference>
<dbReference type="Gene3D" id="4.10.860.10">
    <property type="entry name" value="UVR domain"/>
    <property type="match status" value="1"/>
</dbReference>
<reference evidence="11" key="1">
    <citation type="submission" date="2023-07" db="EMBL/GenBank/DDBJ databases">
        <title>Between Cages and Wild: Unraveling the Impact of Captivity on Animal Microbiomes and Antimicrobial Resistance.</title>
        <authorList>
            <person name="Schmartz G.P."/>
            <person name="Rehner J."/>
            <person name="Schuff M.J."/>
            <person name="Becker S.L."/>
            <person name="Kravczyk M."/>
            <person name="Gurevich A."/>
            <person name="Francke R."/>
            <person name="Mueller R."/>
            <person name="Keller V."/>
            <person name="Keller A."/>
        </authorList>
    </citation>
    <scope>NUCLEOTIDE SEQUENCE</scope>
    <source>
        <strain evidence="11">S39M_St_73</strain>
    </source>
</reference>
<dbReference type="Proteomes" id="UP001171751">
    <property type="component" value="Unassembled WGS sequence"/>
</dbReference>
<proteinExistence type="inferred from homology"/>
<protein>
    <recommendedName>
        <fullName evidence="7">UvrABC system protein C</fullName>
        <shortName evidence="7">Protein UvrC</shortName>
    </recommendedName>
    <alternativeName>
        <fullName evidence="7">Excinuclease ABC subunit C</fullName>
    </alternativeName>
</protein>
<keyword evidence="12" id="KW-1185">Reference proteome</keyword>
<dbReference type="PROSITE" id="PS50151">
    <property type="entry name" value="UVR"/>
    <property type="match status" value="1"/>
</dbReference>
<dbReference type="GO" id="GO:0003677">
    <property type="term" value="F:DNA binding"/>
    <property type="evidence" value="ECO:0007669"/>
    <property type="project" value="UniProtKB-UniRule"/>
</dbReference>
<dbReference type="Pfam" id="PF22920">
    <property type="entry name" value="UvrC_RNaseH"/>
    <property type="match status" value="1"/>
</dbReference>
<dbReference type="Pfam" id="PF01541">
    <property type="entry name" value="GIY-YIG"/>
    <property type="match status" value="1"/>
</dbReference>
<comment type="similarity">
    <text evidence="7">Belongs to the UvrC family.</text>
</comment>
<dbReference type="SUPFAM" id="SSF82771">
    <property type="entry name" value="GIY-YIG endonuclease"/>
    <property type="match status" value="1"/>
</dbReference>
<dbReference type="InterPro" id="IPR004791">
    <property type="entry name" value="UvrC"/>
</dbReference>
<dbReference type="Gene3D" id="3.30.420.340">
    <property type="entry name" value="UvrC, RNAse H endonuclease domain"/>
    <property type="match status" value="1"/>
</dbReference>
<dbReference type="HAMAP" id="MF_00203">
    <property type="entry name" value="UvrC"/>
    <property type="match status" value="1"/>
</dbReference>
<dbReference type="InterPro" id="IPR010994">
    <property type="entry name" value="RuvA_2-like"/>
</dbReference>
<dbReference type="PANTHER" id="PTHR30562">
    <property type="entry name" value="UVRC/OXIDOREDUCTASE"/>
    <property type="match status" value="1"/>
</dbReference>
<gene>
    <name evidence="7 11" type="primary">uvrC</name>
    <name evidence="11" type="ORF">Q4F26_01905</name>
</gene>
<dbReference type="PROSITE" id="PS50165">
    <property type="entry name" value="UVRC"/>
    <property type="match status" value="1"/>
</dbReference>
<comment type="caution">
    <text evidence="11">The sequence shown here is derived from an EMBL/GenBank/DDBJ whole genome shotgun (WGS) entry which is preliminary data.</text>
</comment>
<dbReference type="SUPFAM" id="SSF47781">
    <property type="entry name" value="RuvA domain 2-like"/>
    <property type="match status" value="1"/>
</dbReference>
<keyword evidence="2 7" id="KW-0227">DNA damage</keyword>
<keyword evidence="1 7" id="KW-0963">Cytoplasm</keyword>
<dbReference type="InterPro" id="IPR001943">
    <property type="entry name" value="UVR_dom"/>
</dbReference>
<evidence type="ECO:0000259" key="10">
    <source>
        <dbReference type="PROSITE" id="PS50165"/>
    </source>
</evidence>
<dbReference type="InterPro" id="IPR035901">
    <property type="entry name" value="GIY-YIG_endonuc_sf"/>
</dbReference>
<accession>A0AA43UBT3</accession>
<dbReference type="Gene3D" id="1.10.150.20">
    <property type="entry name" value="5' to 3' exonuclease, C-terminal subdomain"/>
    <property type="match status" value="1"/>
</dbReference>
<keyword evidence="6 7" id="KW-0742">SOS response</keyword>
<sequence>MASDYIESKLKLLPDLPGVYIHKNVQDEIIYIGKAKNLRNRVRSYFKSSQTGKTAKLVSEITDFETIVTMTNKEALLLEVTLIKKHQPRYNIRLKSGTSYPYLKITNEDNPQMVIASDVLDDGAEYYGPYPNVYAADQTLQILQKLYPLRRCNGPQSRACLYFHIDQCIGPCDHEVSKEEYDAQKAKIRSFLNGNVQEVKDELLIKMEEASQSLDYERAAELRDQIRNIEETVEKQTIISRDNTPRDIFSFYMDKGWISIQVFFIRQRKLTKRKAHMTPCYGRPQEELARYILQYYDDPNNIKPKEILVPAGLEKEELADILQVPVRVPQRGEKKRLLDLAEKNGQIALSEHFQLQEMNEKKTLGASQELSQVLNIPYAERIEAFDHSNIQGTHPVSAMVTFKNGKADKKNYRKYHIKTVEGADEFATTQEVIRRRYSRLLKERAELPDLILMDGGKAQIHAALDVLENELDLHLPVAGIVKDDRHRTANLLVGHPDTGYQIVDLNPKSQAFYLIQRIQDEVHRFAITFHRATRSKNSFSSQLDQIEGVGPKRRQKIMKHFRSLKNVAQASVEEIKELGIPEKTAVRIKESLSEKLSKKKNTS</sequence>
<dbReference type="CDD" id="cd10434">
    <property type="entry name" value="GIY-YIG_UvrC_Cho"/>
    <property type="match status" value="1"/>
</dbReference>
<dbReference type="InterPro" id="IPR001162">
    <property type="entry name" value="UvrC_RNase_H_dom"/>
</dbReference>
<keyword evidence="3 7" id="KW-0228">DNA excision</keyword>
<name>A0AA43UBT3_9LACT</name>
<evidence type="ECO:0000313" key="12">
    <source>
        <dbReference type="Proteomes" id="UP001171751"/>
    </source>
</evidence>
<feature type="domain" description="GIY-YIG" evidence="9">
    <location>
        <begin position="15"/>
        <end position="92"/>
    </location>
</feature>
<keyword evidence="5 7" id="KW-0234">DNA repair</keyword>
<feature type="domain" description="UvrC family homology region profile" evidence="10">
    <location>
        <begin position="248"/>
        <end position="467"/>
    </location>
</feature>
<organism evidence="11 12">
    <name type="scientific">Atopococcus tabaci</name>
    <dbReference type="NCBI Taxonomy" id="269774"/>
    <lineage>
        <taxon>Bacteria</taxon>
        <taxon>Bacillati</taxon>
        <taxon>Bacillota</taxon>
        <taxon>Bacilli</taxon>
        <taxon>Lactobacillales</taxon>
        <taxon>Carnobacteriaceae</taxon>
        <taxon>Atopococcus</taxon>
    </lineage>
</organism>
<dbReference type="InterPro" id="IPR047296">
    <property type="entry name" value="GIY-YIG_UvrC_Cho"/>
</dbReference>
<evidence type="ECO:0000256" key="7">
    <source>
        <dbReference type="HAMAP-Rule" id="MF_00203"/>
    </source>
</evidence>
<feature type="domain" description="UVR" evidence="8">
    <location>
        <begin position="197"/>
        <end position="232"/>
    </location>
</feature>